<feature type="transmembrane region" description="Helical" evidence="1">
    <location>
        <begin position="7"/>
        <end position="25"/>
    </location>
</feature>
<evidence type="ECO:0000313" key="2">
    <source>
        <dbReference type="EMBL" id="MBP1890728.1"/>
    </source>
</evidence>
<dbReference type="RefSeq" id="WP_209797642.1">
    <property type="nucleotide sequence ID" value="NZ_JAGGJZ010000010.1"/>
</dbReference>
<feature type="transmembrane region" description="Helical" evidence="1">
    <location>
        <begin position="37"/>
        <end position="57"/>
    </location>
</feature>
<evidence type="ECO:0000256" key="1">
    <source>
        <dbReference type="SAM" id="Phobius"/>
    </source>
</evidence>
<comment type="caution">
    <text evidence="2">The sequence shown here is derived from an EMBL/GenBank/DDBJ whole genome shotgun (WGS) entry which is preliminary data.</text>
</comment>
<gene>
    <name evidence="2" type="ORF">J2Z53_002340</name>
</gene>
<protein>
    <submittedName>
        <fullName evidence="2">Uncharacterized protein</fullName>
    </submittedName>
</protein>
<proteinExistence type="predicted"/>
<evidence type="ECO:0000313" key="3">
    <source>
        <dbReference type="Proteomes" id="UP000783390"/>
    </source>
</evidence>
<keyword evidence="1" id="KW-0812">Transmembrane</keyword>
<reference evidence="2 3" key="1">
    <citation type="submission" date="2021-03" db="EMBL/GenBank/DDBJ databases">
        <title>Genomic Encyclopedia of Type Strains, Phase IV (KMG-IV): sequencing the most valuable type-strain genomes for metagenomic binning, comparative biology and taxonomic classification.</title>
        <authorList>
            <person name="Goeker M."/>
        </authorList>
    </citation>
    <scope>NUCLEOTIDE SEQUENCE [LARGE SCALE GENOMIC DNA]</scope>
    <source>
        <strain evidence="2 3">DSM 3984</strain>
    </source>
</reference>
<keyword evidence="1" id="KW-0472">Membrane</keyword>
<keyword evidence="1" id="KW-1133">Transmembrane helix</keyword>
<organism evidence="2 3">
    <name type="scientific">Clostridium moniliforme</name>
    <dbReference type="NCBI Taxonomy" id="39489"/>
    <lineage>
        <taxon>Bacteria</taxon>
        <taxon>Bacillati</taxon>
        <taxon>Bacillota</taxon>
        <taxon>Clostridia</taxon>
        <taxon>Eubacteriales</taxon>
        <taxon>Clostridiaceae</taxon>
        <taxon>Clostridium</taxon>
    </lineage>
</organism>
<accession>A0ABS4F3A0</accession>
<dbReference type="Proteomes" id="UP000783390">
    <property type="component" value="Unassembled WGS sequence"/>
</dbReference>
<name>A0ABS4F3A0_9CLOT</name>
<keyword evidence="3" id="KW-1185">Reference proteome</keyword>
<dbReference type="EMBL" id="JAGGJZ010000010">
    <property type="protein sequence ID" value="MBP1890728.1"/>
    <property type="molecule type" value="Genomic_DNA"/>
</dbReference>
<sequence>MNFISVLCFQILAVIFILVSIVINLVKVVKGKISKKYLILILVVVVCSEITLINIIIPKIKDIKYYKKEEYYITTGTCNSFSNYRGITQLEVNNIIYKIDSWKIKPKIGTKYRLEYLPNSKFVIKASELKNNNSIN</sequence>